<dbReference type="EMBL" id="KE720795">
    <property type="protein sequence ID" value="ERF75893.1"/>
    <property type="molecule type" value="Genomic_DNA"/>
</dbReference>
<dbReference type="GO" id="GO:0016586">
    <property type="term" value="C:RSC-type complex"/>
    <property type="evidence" value="ECO:0007669"/>
    <property type="project" value="TreeGrafter"/>
</dbReference>
<evidence type="ECO:0000259" key="8">
    <source>
        <dbReference type="Pfam" id="PF09733"/>
    </source>
</evidence>
<dbReference type="eggNOG" id="ENOG502SDK4">
    <property type="taxonomic scope" value="Eukaryota"/>
</dbReference>
<dbReference type="AlphaFoldDB" id="U1GTY5"/>
<dbReference type="RefSeq" id="XP_007786742.1">
    <property type="nucleotide sequence ID" value="XM_007788552.1"/>
</dbReference>
<evidence type="ECO:0000256" key="4">
    <source>
        <dbReference type="ARBA" id="ARBA00022833"/>
    </source>
</evidence>
<name>U1GTY5_ENDPU</name>
<dbReference type="GO" id="GO:0031490">
    <property type="term" value="F:chromatin DNA binding"/>
    <property type="evidence" value="ECO:0007669"/>
    <property type="project" value="TreeGrafter"/>
</dbReference>
<dbReference type="InterPro" id="IPR019135">
    <property type="entry name" value="Polycomb_protein_VEFS-Box"/>
</dbReference>
<evidence type="ECO:0000313" key="10">
    <source>
        <dbReference type="Proteomes" id="UP000019373"/>
    </source>
</evidence>
<feature type="region of interest" description="Disordered" evidence="7">
    <location>
        <begin position="722"/>
        <end position="762"/>
    </location>
</feature>
<comment type="similarity">
    <text evidence="1">Belongs to the VEFS (VRN2-EMF2-FIS2-SU(Z)12) family.</text>
</comment>
<dbReference type="PANTHER" id="PTHR22597:SF0">
    <property type="entry name" value="POLYCOMB PROTEIN SUZ12"/>
    <property type="match status" value="1"/>
</dbReference>
<evidence type="ECO:0000313" key="9">
    <source>
        <dbReference type="EMBL" id="ERF75893.1"/>
    </source>
</evidence>
<evidence type="ECO:0000256" key="2">
    <source>
        <dbReference type="ARBA" id="ARBA00022723"/>
    </source>
</evidence>
<keyword evidence="3" id="KW-0863">Zinc-finger</keyword>
<keyword evidence="6" id="KW-0804">Transcription</keyword>
<dbReference type="OrthoDB" id="166746at2759"/>
<reference evidence="10" key="1">
    <citation type="journal article" date="2014" name="BMC Genomics">
        <title>Genome characteristics reveal the impact of lichenization on lichen-forming fungus Endocarpon pusillum Hedwig (Verrucariales, Ascomycota).</title>
        <authorList>
            <person name="Wang Y.-Y."/>
            <person name="Liu B."/>
            <person name="Zhang X.-Y."/>
            <person name="Zhou Q.-M."/>
            <person name="Zhang T."/>
            <person name="Li H."/>
            <person name="Yu Y.-F."/>
            <person name="Zhang X.-L."/>
            <person name="Hao X.-Y."/>
            <person name="Wang M."/>
            <person name="Wang L."/>
            <person name="Wei J.-C."/>
        </authorList>
    </citation>
    <scope>NUCLEOTIDE SEQUENCE [LARGE SCALE GENOMIC DNA]</scope>
    <source>
        <strain evidence="10">Z07020 / HMAS-L-300199</strain>
    </source>
</reference>
<organism evidence="9 10">
    <name type="scientific">Endocarpon pusillum (strain Z07020 / HMAS-L-300199)</name>
    <name type="common">Lichen-forming fungus</name>
    <dbReference type="NCBI Taxonomy" id="1263415"/>
    <lineage>
        <taxon>Eukaryota</taxon>
        <taxon>Fungi</taxon>
        <taxon>Dikarya</taxon>
        <taxon>Ascomycota</taxon>
        <taxon>Pezizomycotina</taxon>
        <taxon>Eurotiomycetes</taxon>
        <taxon>Chaetothyriomycetidae</taxon>
        <taxon>Verrucariales</taxon>
        <taxon>Verrucariaceae</taxon>
        <taxon>Endocarpon</taxon>
    </lineage>
</organism>
<dbReference type="Pfam" id="PF09733">
    <property type="entry name" value="VEFS-Box"/>
    <property type="match status" value="1"/>
</dbReference>
<dbReference type="PANTHER" id="PTHR22597">
    <property type="entry name" value="POLYCOMB GROUP PROTEIN"/>
    <property type="match status" value="1"/>
</dbReference>
<dbReference type="Proteomes" id="UP000019373">
    <property type="component" value="Unassembled WGS sequence"/>
</dbReference>
<feature type="domain" description="Polycomb protein VEFS-Box" evidence="8">
    <location>
        <begin position="530"/>
        <end position="646"/>
    </location>
</feature>
<feature type="compositionally biased region" description="Polar residues" evidence="7">
    <location>
        <begin position="51"/>
        <end position="62"/>
    </location>
</feature>
<dbReference type="GeneID" id="19236317"/>
<evidence type="ECO:0000256" key="5">
    <source>
        <dbReference type="ARBA" id="ARBA00023015"/>
    </source>
</evidence>
<keyword evidence="5" id="KW-0805">Transcription regulation</keyword>
<keyword evidence="4" id="KW-0862">Zinc</keyword>
<keyword evidence="2" id="KW-0479">Metal-binding</keyword>
<proteinExistence type="inferred from homology"/>
<gene>
    <name evidence="9" type="ORF">EPUS_01259</name>
</gene>
<sequence>MLCASDRKFAKTFIGDITFDIQRHQKRFPLFLHRNIMRVLNHHAKRRRLGSRSSAVNLQTSPSRRKSQTDLVTPPPRSTRLRDQLIEKFHQEDAELILDVRSIRRKLNYRENLDQRPLKRVKREAVECRCYLAVWDNRQGHRQLEPILKRSGDCVVTPADIASDAHTVEIELKSPFRVPAKEFFVPTVNRDGEVTKWAVGDKYLLEIKIIPCNTSDLWPPIPILSKSEESLTRDLVKRKDLSFTEGMLISNYTNLPHAPSVTVPLNVAFDQGGRTFKTKYGLEVNSEWTYPHYYDAKIKREDSILAKKIEEEGKIDPLCRSVDSYRTVQTCTSRISKLDESPPVVPAVKVSYIWDIETRTPVPRESRIASLEGLYCPICQNQEFTDLKHLQFHFVNNHDKYTFSIEDQQDDVHTKGLKCVTFRVEVAEVVRPSAANQVKDGQEISWQRPEQPFDIDAYISGDQSWVGALPRRRTAAAPAQSRPFQHTTPNTVAQVEGVAKPRSTFRSATEVSELPLPARKRFYVPVARTMRRTSFYRSINHRAMETGELLSETDDDIDDDWWIKRHRDTIAETEDLTAEEKEFRQRWDAHVMSEGCPSARYVSDMLVRFVRGNAAWLNGVNGNGDMLIQFQHLISLLIERGLIDARVVKDCQRIIHDGEGLGKKQVLRLTADVSDRSFPTEVLAAGESGEVQDSNRSPEPFRQPGAQIEAEKHNATNVKITPDQFPSGRGHSEALAGGHSTDISTPGSGLTGLDEISQHSPPPLEAKRIQHTIANGCCATCHDYIYRPKRNAITCSNLTCRNGGIFHHLSCLGLSLKISQGERQTFKCKDCAAALVIT</sequence>
<evidence type="ECO:0000256" key="1">
    <source>
        <dbReference type="ARBA" id="ARBA00007416"/>
    </source>
</evidence>
<accession>U1GTY5</accession>
<feature type="region of interest" description="Disordered" evidence="7">
    <location>
        <begin position="43"/>
        <end position="77"/>
    </location>
</feature>
<dbReference type="CDD" id="cd21552">
    <property type="entry name" value="VEFS-box_ctSUZ12-like"/>
    <property type="match status" value="1"/>
</dbReference>
<evidence type="ECO:0000256" key="7">
    <source>
        <dbReference type="SAM" id="MobiDB-lite"/>
    </source>
</evidence>
<dbReference type="HOGENOM" id="CLU_339193_0_0_1"/>
<evidence type="ECO:0000256" key="6">
    <source>
        <dbReference type="ARBA" id="ARBA00023163"/>
    </source>
</evidence>
<protein>
    <recommendedName>
        <fullName evidence="8">Polycomb protein VEFS-Box domain-containing protein</fullName>
    </recommendedName>
</protein>
<dbReference type="GO" id="GO:0008270">
    <property type="term" value="F:zinc ion binding"/>
    <property type="evidence" value="ECO:0007669"/>
    <property type="project" value="UniProtKB-KW"/>
</dbReference>
<evidence type="ECO:0000256" key="3">
    <source>
        <dbReference type="ARBA" id="ARBA00022771"/>
    </source>
</evidence>
<keyword evidence="10" id="KW-1185">Reference proteome</keyword>